<reference evidence="3" key="1">
    <citation type="submission" date="2020-02" db="EMBL/GenBank/DDBJ databases">
        <authorList>
            <person name="Meier V. D."/>
        </authorList>
    </citation>
    <scope>NUCLEOTIDE SEQUENCE</scope>
    <source>
        <strain evidence="3">AVDCRST_MAG12</strain>
    </source>
</reference>
<dbReference type="SUPFAM" id="SSF50475">
    <property type="entry name" value="FMN-binding split barrel"/>
    <property type="match status" value="1"/>
</dbReference>
<evidence type="ECO:0000256" key="2">
    <source>
        <dbReference type="ARBA" id="ARBA00049106"/>
    </source>
</evidence>
<proteinExistence type="inferred from homology"/>
<evidence type="ECO:0008006" key="4">
    <source>
        <dbReference type="Google" id="ProtNLM"/>
    </source>
</evidence>
<dbReference type="EMBL" id="CADCVK010000306">
    <property type="protein sequence ID" value="CAA9489496.1"/>
    <property type="molecule type" value="Genomic_DNA"/>
</dbReference>
<dbReference type="PANTHER" id="PTHR39428">
    <property type="entry name" value="F420H(2)-DEPENDENT QUINONE REDUCTASE RV1261C"/>
    <property type="match status" value="1"/>
</dbReference>
<comment type="similarity">
    <text evidence="1">Belongs to the F420H(2)-dependent quinone reductase family.</text>
</comment>
<comment type="catalytic activity">
    <reaction evidence="2">
        <text>oxidized coenzyme F420-(gamma-L-Glu)(n) + a quinol + H(+) = reduced coenzyme F420-(gamma-L-Glu)(n) + a quinone</text>
        <dbReference type="Rhea" id="RHEA:39663"/>
        <dbReference type="Rhea" id="RHEA-COMP:12939"/>
        <dbReference type="Rhea" id="RHEA-COMP:14378"/>
        <dbReference type="ChEBI" id="CHEBI:15378"/>
        <dbReference type="ChEBI" id="CHEBI:24646"/>
        <dbReference type="ChEBI" id="CHEBI:132124"/>
        <dbReference type="ChEBI" id="CHEBI:133980"/>
        <dbReference type="ChEBI" id="CHEBI:139511"/>
    </reaction>
</comment>
<sequence>MLAFNEKNIAEFRSNGGRLSYFGDAPVLLLTTTGAKSGKPRTSPMMYLADEHDPNRVYVFATAAGADTNPAWFHNIVANTKNLGVELGRDKMSADAEVLPDPLRAQVYAIQAGRYPGFANYQTMTTRPIPVVALTLHRETPEDSTTS</sequence>
<dbReference type="Pfam" id="PF04075">
    <property type="entry name" value="F420H2_quin_red"/>
    <property type="match status" value="1"/>
</dbReference>
<dbReference type="InterPro" id="IPR004378">
    <property type="entry name" value="F420H2_quin_Rdtase"/>
</dbReference>
<protein>
    <recommendedName>
        <fullName evidence="4">AclJ</fullName>
    </recommendedName>
</protein>
<name>A0A6J4S9B3_9ACTN</name>
<dbReference type="GO" id="GO:0070967">
    <property type="term" value="F:coenzyme F420 binding"/>
    <property type="evidence" value="ECO:0007669"/>
    <property type="project" value="TreeGrafter"/>
</dbReference>
<dbReference type="NCBIfam" id="TIGR00026">
    <property type="entry name" value="hi_GC_TIGR00026"/>
    <property type="match status" value="1"/>
</dbReference>
<evidence type="ECO:0000256" key="1">
    <source>
        <dbReference type="ARBA" id="ARBA00008710"/>
    </source>
</evidence>
<evidence type="ECO:0000313" key="3">
    <source>
        <dbReference type="EMBL" id="CAA9489496.1"/>
    </source>
</evidence>
<dbReference type="Gene3D" id="2.30.110.10">
    <property type="entry name" value="Electron Transport, Fmn-binding Protein, Chain A"/>
    <property type="match status" value="1"/>
</dbReference>
<dbReference type="GO" id="GO:0005886">
    <property type="term" value="C:plasma membrane"/>
    <property type="evidence" value="ECO:0007669"/>
    <property type="project" value="TreeGrafter"/>
</dbReference>
<dbReference type="PANTHER" id="PTHR39428:SF1">
    <property type="entry name" value="F420H(2)-DEPENDENT QUINONE REDUCTASE RV1261C"/>
    <property type="match status" value="1"/>
</dbReference>
<accession>A0A6J4S9B3</accession>
<gene>
    <name evidence="3" type="ORF">AVDCRST_MAG12-2007</name>
</gene>
<dbReference type="GO" id="GO:0016491">
    <property type="term" value="F:oxidoreductase activity"/>
    <property type="evidence" value="ECO:0007669"/>
    <property type="project" value="InterPro"/>
</dbReference>
<dbReference type="AlphaFoldDB" id="A0A6J4S9B3"/>
<organism evidence="3">
    <name type="scientific">uncultured Rubrobacteraceae bacterium</name>
    <dbReference type="NCBI Taxonomy" id="349277"/>
    <lineage>
        <taxon>Bacteria</taxon>
        <taxon>Bacillati</taxon>
        <taxon>Actinomycetota</taxon>
        <taxon>Rubrobacteria</taxon>
        <taxon>Rubrobacterales</taxon>
        <taxon>Rubrobacteraceae</taxon>
        <taxon>environmental samples</taxon>
    </lineage>
</organism>
<dbReference type="InterPro" id="IPR012349">
    <property type="entry name" value="Split_barrel_FMN-bd"/>
</dbReference>